<evidence type="ECO:0000256" key="1">
    <source>
        <dbReference type="SAM" id="MobiDB-lite"/>
    </source>
</evidence>
<feature type="domain" description="DUF7924" evidence="2">
    <location>
        <begin position="96"/>
        <end position="170"/>
    </location>
</feature>
<keyword evidence="4" id="KW-1185">Reference proteome</keyword>
<accession>A0AAQ3M5X2</accession>
<evidence type="ECO:0000313" key="4">
    <source>
        <dbReference type="Proteomes" id="UP001303373"/>
    </source>
</evidence>
<protein>
    <recommendedName>
        <fullName evidence="2">DUF7924 domain-containing protein</fullName>
    </recommendedName>
</protein>
<feature type="compositionally biased region" description="Basic residues" evidence="1">
    <location>
        <begin position="1"/>
        <end position="16"/>
    </location>
</feature>
<gene>
    <name evidence="3" type="ORF">R9X50_00533600</name>
</gene>
<reference evidence="3 4" key="1">
    <citation type="submission" date="2023-11" db="EMBL/GenBank/DDBJ databases">
        <title>An acidophilic fungus is an integral part of prey digestion in a carnivorous sundew plant.</title>
        <authorList>
            <person name="Tsai I.J."/>
        </authorList>
    </citation>
    <scope>NUCLEOTIDE SEQUENCE [LARGE SCALE GENOMIC DNA]</scope>
    <source>
        <strain evidence="3">169a</strain>
    </source>
</reference>
<organism evidence="3 4">
    <name type="scientific">Acrodontium crateriforme</name>
    <dbReference type="NCBI Taxonomy" id="150365"/>
    <lineage>
        <taxon>Eukaryota</taxon>
        <taxon>Fungi</taxon>
        <taxon>Dikarya</taxon>
        <taxon>Ascomycota</taxon>
        <taxon>Pezizomycotina</taxon>
        <taxon>Dothideomycetes</taxon>
        <taxon>Dothideomycetidae</taxon>
        <taxon>Mycosphaerellales</taxon>
        <taxon>Teratosphaeriaceae</taxon>
        <taxon>Acrodontium</taxon>
    </lineage>
</organism>
<dbReference type="Proteomes" id="UP001303373">
    <property type="component" value="Chromosome 8"/>
</dbReference>
<dbReference type="InterPro" id="IPR057684">
    <property type="entry name" value="DUF7924"/>
</dbReference>
<dbReference type="AlphaFoldDB" id="A0AAQ3M5X2"/>
<evidence type="ECO:0000313" key="3">
    <source>
        <dbReference type="EMBL" id="WPH02472.1"/>
    </source>
</evidence>
<proteinExistence type="predicted"/>
<name>A0AAQ3M5X2_9PEZI</name>
<dbReference type="Pfam" id="PF25545">
    <property type="entry name" value="DUF7924"/>
    <property type="match status" value="1"/>
</dbReference>
<dbReference type="EMBL" id="CP138587">
    <property type="protein sequence ID" value="WPH02472.1"/>
    <property type="molecule type" value="Genomic_DNA"/>
</dbReference>
<feature type="region of interest" description="Disordered" evidence="1">
    <location>
        <begin position="1"/>
        <end position="46"/>
    </location>
</feature>
<feature type="compositionally biased region" description="Basic and acidic residues" evidence="1">
    <location>
        <begin position="34"/>
        <end position="46"/>
    </location>
</feature>
<evidence type="ECO:0000259" key="2">
    <source>
        <dbReference type="Pfam" id="PF25545"/>
    </source>
</evidence>
<sequence>MANILARKKSTTSRSRKNSDARSVIASSTTPGDQKPREAKSAEYRDPRYRTLLATKSSFIEESELGITTTTKREYLRLLDDEAEVPAHSLFQDDLFKRTCRKIQDRNEAKVVQDITRLIVPSAETLATYGATNLQCLIESVNEGWDNYIPVTKTRPQPDHAVGFRREAFT</sequence>